<proteinExistence type="predicted"/>
<name>A0A0F9SIW5_9ZZZZ</name>
<comment type="caution">
    <text evidence="1">The sequence shown here is derived from an EMBL/GenBank/DDBJ whole genome shotgun (WGS) entry which is preliminary data.</text>
</comment>
<sequence length="59" mass="6883">MSALLITTQYATSCLSCDEGIEVDDSVWWVKNVGVWHEDCPEPRSLQTYIREAEQREHR</sequence>
<protein>
    <submittedName>
        <fullName evidence="1">Uncharacterized protein</fullName>
    </submittedName>
</protein>
<reference evidence="1" key="1">
    <citation type="journal article" date="2015" name="Nature">
        <title>Complex archaea that bridge the gap between prokaryotes and eukaryotes.</title>
        <authorList>
            <person name="Spang A."/>
            <person name="Saw J.H."/>
            <person name="Jorgensen S.L."/>
            <person name="Zaremba-Niedzwiedzka K."/>
            <person name="Martijn J."/>
            <person name="Lind A.E."/>
            <person name="van Eijk R."/>
            <person name="Schleper C."/>
            <person name="Guy L."/>
            <person name="Ettema T.J."/>
        </authorList>
    </citation>
    <scope>NUCLEOTIDE SEQUENCE</scope>
</reference>
<gene>
    <name evidence="1" type="ORF">LCGC14_0446760</name>
</gene>
<dbReference type="AlphaFoldDB" id="A0A0F9SIW5"/>
<evidence type="ECO:0000313" key="1">
    <source>
        <dbReference type="EMBL" id="KKN68890.1"/>
    </source>
</evidence>
<organism evidence="1">
    <name type="scientific">marine sediment metagenome</name>
    <dbReference type="NCBI Taxonomy" id="412755"/>
    <lineage>
        <taxon>unclassified sequences</taxon>
        <taxon>metagenomes</taxon>
        <taxon>ecological metagenomes</taxon>
    </lineage>
</organism>
<accession>A0A0F9SIW5</accession>
<dbReference type="EMBL" id="LAZR01000437">
    <property type="protein sequence ID" value="KKN68890.1"/>
    <property type="molecule type" value="Genomic_DNA"/>
</dbReference>